<protein>
    <submittedName>
        <fullName evidence="1">Uncharacterized protein</fullName>
    </submittedName>
</protein>
<sequence length="18" mass="2037">MLPTTRRASSSSPARQYQ</sequence>
<reference evidence="1" key="1">
    <citation type="submission" date="2014-09" db="EMBL/GenBank/DDBJ databases">
        <authorList>
            <person name="Magalhaes I.L.F."/>
            <person name="Oliveira U."/>
            <person name="Santos F.R."/>
            <person name="Vidigal T.H.D.A."/>
            <person name="Brescovit A.D."/>
            <person name="Santos A.J."/>
        </authorList>
    </citation>
    <scope>NUCLEOTIDE SEQUENCE</scope>
    <source>
        <tissue evidence="1">Shoot tissue taken approximately 20 cm above the soil surface</tissue>
    </source>
</reference>
<proteinExistence type="predicted"/>
<dbReference type="EMBL" id="GBRH01232784">
    <property type="protein sequence ID" value="JAD65111.1"/>
    <property type="molecule type" value="Transcribed_RNA"/>
</dbReference>
<dbReference type="AlphaFoldDB" id="A0A0A9BP67"/>
<organism evidence="1">
    <name type="scientific">Arundo donax</name>
    <name type="common">Giant reed</name>
    <name type="synonym">Donax arundinaceus</name>
    <dbReference type="NCBI Taxonomy" id="35708"/>
    <lineage>
        <taxon>Eukaryota</taxon>
        <taxon>Viridiplantae</taxon>
        <taxon>Streptophyta</taxon>
        <taxon>Embryophyta</taxon>
        <taxon>Tracheophyta</taxon>
        <taxon>Spermatophyta</taxon>
        <taxon>Magnoliopsida</taxon>
        <taxon>Liliopsida</taxon>
        <taxon>Poales</taxon>
        <taxon>Poaceae</taxon>
        <taxon>PACMAD clade</taxon>
        <taxon>Arundinoideae</taxon>
        <taxon>Arundineae</taxon>
        <taxon>Arundo</taxon>
    </lineage>
</organism>
<evidence type="ECO:0000313" key="1">
    <source>
        <dbReference type="EMBL" id="JAD65111.1"/>
    </source>
</evidence>
<accession>A0A0A9BP67</accession>
<reference evidence="1" key="2">
    <citation type="journal article" date="2015" name="Data Brief">
        <title>Shoot transcriptome of the giant reed, Arundo donax.</title>
        <authorList>
            <person name="Barrero R.A."/>
            <person name="Guerrero F.D."/>
            <person name="Moolhuijzen P."/>
            <person name="Goolsby J.A."/>
            <person name="Tidwell J."/>
            <person name="Bellgard S.E."/>
            <person name="Bellgard M.I."/>
        </authorList>
    </citation>
    <scope>NUCLEOTIDE SEQUENCE</scope>
    <source>
        <tissue evidence="1">Shoot tissue taken approximately 20 cm above the soil surface</tissue>
    </source>
</reference>
<name>A0A0A9BP67_ARUDO</name>